<organism evidence="1 2">
    <name type="scientific">Rhodococcus sovatensis</name>
    <dbReference type="NCBI Taxonomy" id="1805840"/>
    <lineage>
        <taxon>Bacteria</taxon>
        <taxon>Bacillati</taxon>
        <taxon>Actinomycetota</taxon>
        <taxon>Actinomycetes</taxon>
        <taxon>Mycobacteriales</taxon>
        <taxon>Nocardiaceae</taxon>
        <taxon>Rhodococcus</taxon>
    </lineage>
</organism>
<gene>
    <name evidence="1" type="ORF">WDS16_03775</name>
</gene>
<dbReference type="EMBL" id="CP147846">
    <property type="protein sequence ID" value="WXG69685.1"/>
    <property type="molecule type" value="Genomic_DNA"/>
</dbReference>
<evidence type="ECO:0008006" key="3">
    <source>
        <dbReference type="Google" id="ProtNLM"/>
    </source>
</evidence>
<name>A0ABZ2PKP5_9NOCA</name>
<proteinExistence type="predicted"/>
<evidence type="ECO:0000313" key="1">
    <source>
        <dbReference type="EMBL" id="WXG69685.1"/>
    </source>
</evidence>
<evidence type="ECO:0000313" key="2">
    <source>
        <dbReference type="Proteomes" id="UP001432000"/>
    </source>
</evidence>
<reference evidence="1 2" key="1">
    <citation type="submission" date="2024-03" db="EMBL/GenBank/DDBJ databases">
        <title>Natural products discovery in diverse microorganisms through a two-stage MS feature dereplication strategy.</title>
        <authorList>
            <person name="Zhang R."/>
        </authorList>
    </citation>
    <scope>NUCLEOTIDE SEQUENCE [LARGE SCALE GENOMIC DNA]</scope>
    <source>
        <strain evidence="1 2">18930</strain>
    </source>
</reference>
<accession>A0ABZ2PKP5</accession>
<keyword evidence="2" id="KW-1185">Reference proteome</keyword>
<dbReference type="RefSeq" id="WP_338890616.1">
    <property type="nucleotide sequence ID" value="NZ_CP147846.1"/>
</dbReference>
<protein>
    <recommendedName>
        <fullName evidence="3">AbiEi antitoxin C-terminal domain-containing protein</fullName>
    </recommendedName>
</protein>
<dbReference type="Proteomes" id="UP001432000">
    <property type="component" value="Chromosome"/>
</dbReference>
<sequence length="227" mass="25117">MTVLIVLALWRRSVLVRPHYGSDQLHELACAVLIDLREGAPRPEFPQFVEQYFRRIGVGIDAGNQLLEYMMKQGWVVLYGWSMGRRILGQHPRVALTQNGWERSVQQLPTIRVEGSSRTVINTGAGNLYSSGRDITVANEGLTASDMEDLAFSVRIDMVGLDPESKDAAARIAEVFEQASQSDEVSSGRIQASLAWLKNRVGEASSQLTARAIWESTAAVMRSKGLI</sequence>